<evidence type="ECO:0008006" key="5">
    <source>
        <dbReference type="Google" id="ProtNLM"/>
    </source>
</evidence>
<keyword evidence="1" id="KW-0812">Transmembrane</keyword>
<dbReference type="Proteomes" id="UP001202328">
    <property type="component" value="Unassembled WGS sequence"/>
</dbReference>
<keyword evidence="4" id="KW-1185">Reference proteome</keyword>
<keyword evidence="1" id="KW-0472">Membrane</keyword>
<evidence type="ECO:0000256" key="2">
    <source>
        <dbReference type="SAM" id="SignalP"/>
    </source>
</evidence>
<organism evidence="3 4">
    <name type="scientific">Papaver atlanticum</name>
    <dbReference type="NCBI Taxonomy" id="357466"/>
    <lineage>
        <taxon>Eukaryota</taxon>
        <taxon>Viridiplantae</taxon>
        <taxon>Streptophyta</taxon>
        <taxon>Embryophyta</taxon>
        <taxon>Tracheophyta</taxon>
        <taxon>Spermatophyta</taxon>
        <taxon>Magnoliopsida</taxon>
        <taxon>Ranunculales</taxon>
        <taxon>Papaveraceae</taxon>
        <taxon>Papaveroideae</taxon>
        <taxon>Papaver</taxon>
    </lineage>
</organism>
<gene>
    <name evidence="3" type="ORF">MKW98_013233</name>
</gene>
<dbReference type="GO" id="GO:0005886">
    <property type="term" value="C:plasma membrane"/>
    <property type="evidence" value="ECO:0007669"/>
    <property type="project" value="TreeGrafter"/>
</dbReference>
<keyword evidence="2" id="KW-0732">Signal</keyword>
<evidence type="ECO:0000256" key="1">
    <source>
        <dbReference type="SAM" id="Phobius"/>
    </source>
</evidence>
<dbReference type="GO" id="GO:0015112">
    <property type="term" value="F:nitrate transmembrane transporter activity"/>
    <property type="evidence" value="ECO:0007669"/>
    <property type="project" value="TreeGrafter"/>
</dbReference>
<protein>
    <recommendedName>
        <fullName evidence="5">High-affinity nitrate transporter</fullName>
    </recommendedName>
</protein>
<dbReference type="AlphaFoldDB" id="A0AAD4SIF0"/>
<evidence type="ECO:0000313" key="4">
    <source>
        <dbReference type="Proteomes" id="UP001202328"/>
    </source>
</evidence>
<keyword evidence="1" id="KW-1133">Transmembrane helix</keyword>
<comment type="caution">
    <text evidence="3">The sequence shown here is derived from an EMBL/GenBank/DDBJ whole genome shotgun (WGS) entry which is preliminary data.</text>
</comment>
<proteinExistence type="predicted"/>
<sequence>MASTGLIYSLLVLCFSGSSYGEPILFSSLQKSLLVGASPNPNQVLKSGEDKIMVTWGINQSFSDAEFKKVQVKLCFAPIKSEISKDKTCQFTILTKPYSMSSSNESFEWTIKRDIPSATYFVRVYVMNSADHEVAYGETTDVKRTSNLFQIHGITGRNASLDIAAGIFSAVSVISLFGFFFVEKRRSKVSEQS</sequence>
<dbReference type="PIRSF" id="PIRSF012939">
    <property type="entry name" value="Transpt_NO3_Nar2"/>
    <property type="match status" value="1"/>
</dbReference>
<accession>A0AAD4SIF0</accession>
<dbReference type="PANTHER" id="PTHR34806:SF1">
    <property type="entry name" value="HIGH-AFFINITY NITRATE TRANSPORTER 3.1"/>
    <property type="match status" value="1"/>
</dbReference>
<feature type="transmembrane region" description="Helical" evidence="1">
    <location>
        <begin position="163"/>
        <end position="182"/>
    </location>
</feature>
<dbReference type="InterPro" id="IPR016605">
    <property type="entry name" value="Transptr_NO3_Nar2"/>
</dbReference>
<dbReference type="GO" id="GO:0010167">
    <property type="term" value="P:response to nitrate"/>
    <property type="evidence" value="ECO:0007669"/>
    <property type="project" value="InterPro"/>
</dbReference>
<feature type="signal peptide" evidence="2">
    <location>
        <begin position="1"/>
        <end position="21"/>
    </location>
</feature>
<dbReference type="Pfam" id="PF16974">
    <property type="entry name" value="NAR2"/>
    <property type="match status" value="1"/>
</dbReference>
<name>A0AAD4SIF0_9MAGN</name>
<feature type="chain" id="PRO_5042041703" description="High-affinity nitrate transporter" evidence="2">
    <location>
        <begin position="22"/>
        <end position="193"/>
    </location>
</feature>
<dbReference type="EMBL" id="JAJJMB010010985">
    <property type="protein sequence ID" value="KAI3905435.1"/>
    <property type="molecule type" value="Genomic_DNA"/>
</dbReference>
<reference evidence="3" key="1">
    <citation type="submission" date="2022-04" db="EMBL/GenBank/DDBJ databases">
        <title>A functionally conserved STORR gene fusion in Papaver species that diverged 16.8 million years ago.</title>
        <authorList>
            <person name="Catania T."/>
        </authorList>
    </citation>
    <scope>NUCLEOTIDE SEQUENCE</scope>
    <source>
        <strain evidence="3">S-188037</strain>
    </source>
</reference>
<evidence type="ECO:0000313" key="3">
    <source>
        <dbReference type="EMBL" id="KAI3905435.1"/>
    </source>
</evidence>
<dbReference type="PANTHER" id="PTHR34806">
    <property type="entry name" value="HIGH-AFFINITY NITRATE TRANSPORTER 3.2"/>
    <property type="match status" value="1"/>
</dbReference>